<keyword evidence="7" id="KW-1185">Reference proteome</keyword>
<evidence type="ECO:0000256" key="1">
    <source>
        <dbReference type="ARBA" id="ARBA00023015"/>
    </source>
</evidence>
<dbReference type="Pfam" id="PF00440">
    <property type="entry name" value="TetR_N"/>
    <property type="match status" value="1"/>
</dbReference>
<dbReference type="Gene3D" id="1.10.357.10">
    <property type="entry name" value="Tetracycline Repressor, domain 2"/>
    <property type="match status" value="1"/>
</dbReference>
<dbReference type="InterPro" id="IPR023772">
    <property type="entry name" value="DNA-bd_HTH_TetR-type_CS"/>
</dbReference>
<dbReference type="InterPro" id="IPR009057">
    <property type="entry name" value="Homeodomain-like_sf"/>
</dbReference>
<dbReference type="InterPro" id="IPR001647">
    <property type="entry name" value="HTH_TetR"/>
</dbReference>
<name>A0ABY7HJT1_9BACT</name>
<dbReference type="PROSITE" id="PS01081">
    <property type="entry name" value="HTH_TETR_1"/>
    <property type="match status" value="1"/>
</dbReference>
<dbReference type="EMBL" id="CP114040">
    <property type="protein sequence ID" value="WAS99378.1"/>
    <property type="molecule type" value="Genomic_DNA"/>
</dbReference>
<dbReference type="RefSeq" id="WP_269041739.1">
    <property type="nucleotide sequence ID" value="NZ_CP114040.1"/>
</dbReference>
<keyword evidence="2 4" id="KW-0238">DNA-binding</keyword>
<evidence type="ECO:0000313" key="7">
    <source>
        <dbReference type="Proteomes" id="UP001164459"/>
    </source>
</evidence>
<proteinExistence type="predicted"/>
<reference evidence="6" key="1">
    <citation type="submission" date="2022-11" db="EMBL/GenBank/DDBJ databases">
        <title>Minimal conservation of predation-associated metabolite biosynthetic gene clusters underscores biosynthetic potential of Myxococcota including descriptions for ten novel species: Archangium lansinium sp. nov., Myxococcus landrumus sp. nov., Nannocystis bai.</title>
        <authorList>
            <person name="Ahearne A."/>
            <person name="Stevens C."/>
            <person name="Dowd S."/>
        </authorList>
    </citation>
    <scope>NUCLEOTIDE SEQUENCE</scope>
    <source>
        <strain evidence="6">Fl3</strain>
    </source>
</reference>
<evidence type="ECO:0000256" key="3">
    <source>
        <dbReference type="ARBA" id="ARBA00023163"/>
    </source>
</evidence>
<dbReference type="SUPFAM" id="SSF46689">
    <property type="entry name" value="Homeodomain-like"/>
    <property type="match status" value="1"/>
</dbReference>
<dbReference type="PANTHER" id="PTHR47506">
    <property type="entry name" value="TRANSCRIPTIONAL REGULATORY PROTEIN"/>
    <property type="match status" value="1"/>
</dbReference>
<accession>A0ABY7HJT1</accession>
<evidence type="ECO:0000256" key="4">
    <source>
        <dbReference type="PROSITE-ProRule" id="PRU00335"/>
    </source>
</evidence>
<gene>
    <name evidence="6" type="ORF">O0S08_24890</name>
</gene>
<dbReference type="PRINTS" id="PR00455">
    <property type="entry name" value="HTHTETR"/>
</dbReference>
<organism evidence="6 7">
    <name type="scientific">Nannocystis punicea</name>
    <dbReference type="NCBI Taxonomy" id="2995304"/>
    <lineage>
        <taxon>Bacteria</taxon>
        <taxon>Pseudomonadati</taxon>
        <taxon>Myxococcota</taxon>
        <taxon>Polyangia</taxon>
        <taxon>Nannocystales</taxon>
        <taxon>Nannocystaceae</taxon>
        <taxon>Nannocystis</taxon>
    </lineage>
</organism>
<protein>
    <submittedName>
        <fullName evidence="6">TetR/AcrR family transcriptional regulator</fullName>
    </submittedName>
</protein>
<dbReference type="PANTHER" id="PTHR47506:SF3">
    <property type="entry name" value="HTH-TYPE TRANSCRIPTIONAL REGULATOR LMRA"/>
    <property type="match status" value="1"/>
</dbReference>
<feature type="domain" description="HTH tetR-type" evidence="5">
    <location>
        <begin position="58"/>
        <end position="118"/>
    </location>
</feature>
<keyword evidence="3" id="KW-0804">Transcription</keyword>
<sequence>MSIETCSKEPLASVGAISRGGIGVCRGLDDRPSVGHATDRRSVGRSEEGMARIIKNPEVRRGELLDCAQALFFERGYERTTVNDIIARAGVSKGGFYHHFESKEELLEALAARTAQATVARFDDVLAAPGLDGLARLNAFFARARAIKVAEAPALRATYDSLFRPENTLLYLRIHAAVNPVIAPVLAKILEQGRDEGRFDVPDPLAAAEIVLQLGTTIQAAMGRALAAVGSEDAATAMAALEARLRFHGIAVDRILGLPDGSIRFIESDTVAAVIADGRSG</sequence>
<dbReference type="Proteomes" id="UP001164459">
    <property type="component" value="Chromosome"/>
</dbReference>
<dbReference type="PROSITE" id="PS50977">
    <property type="entry name" value="HTH_TETR_2"/>
    <property type="match status" value="1"/>
</dbReference>
<keyword evidence="1" id="KW-0805">Transcription regulation</keyword>
<evidence type="ECO:0000259" key="5">
    <source>
        <dbReference type="PROSITE" id="PS50977"/>
    </source>
</evidence>
<evidence type="ECO:0000313" key="6">
    <source>
        <dbReference type="EMBL" id="WAS99378.1"/>
    </source>
</evidence>
<evidence type="ECO:0000256" key="2">
    <source>
        <dbReference type="ARBA" id="ARBA00023125"/>
    </source>
</evidence>
<feature type="DNA-binding region" description="H-T-H motif" evidence="4">
    <location>
        <begin position="81"/>
        <end position="100"/>
    </location>
</feature>